<evidence type="ECO:0000256" key="2">
    <source>
        <dbReference type="RuleBase" id="RU362119"/>
    </source>
</evidence>
<comment type="similarity">
    <text evidence="2">Belongs to the 5'-nucleotidase family.</text>
</comment>
<dbReference type="SUPFAM" id="SSF55816">
    <property type="entry name" value="5'-nucleotidase (syn. UDP-sugar hydrolase), C-terminal domain"/>
    <property type="match status" value="1"/>
</dbReference>
<dbReference type="InterPro" id="IPR006179">
    <property type="entry name" value="5_nucleotidase/apyrase"/>
</dbReference>
<keyword evidence="2" id="KW-0547">Nucleotide-binding</keyword>
<dbReference type="GO" id="GO:0030288">
    <property type="term" value="C:outer membrane-bounded periplasmic space"/>
    <property type="evidence" value="ECO:0007669"/>
    <property type="project" value="TreeGrafter"/>
</dbReference>
<keyword evidence="1 2" id="KW-0732">Signal</keyword>
<dbReference type="PANTHER" id="PTHR11575:SF24">
    <property type="entry name" value="5'-NUCLEOTIDASE"/>
    <property type="match status" value="1"/>
</dbReference>
<dbReference type="Proteomes" id="UP000824176">
    <property type="component" value="Unassembled WGS sequence"/>
</dbReference>
<evidence type="ECO:0000313" key="6">
    <source>
        <dbReference type="Proteomes" id="UP000824176"/>
    </source>
</evidence>
<reference evidence="5" key="2">
    <citation type="submission" date="2021-04" db="EMBL/GenBank/DDBJ databases">
        <authorList>
            <person name="Gilroy R."/>
        </authorList>
    </citation>
    <scope>NUCLEOTIDE SEQUENCE</scope>
    <source>
        <strain evidence="5">ChiW4-1371</strain>
    </source>
</reference>
<proteinExistence type="inferred from homology"/>
<keyword evidence="2" id="KW-0378">Hydrolase</keyword>
<dbReference type="Gene3D" id="3.60.21.10">
    <property type="match status" value="1"/>
</dbReference>
<dbReference type="InterPro" id="IPR036907">
    <property type="entry name" value="5'-Nucleotdase_C_sf"/>
</dbReference>
<dbReference type="SUPFAM" id="SSF56300">
    <property type="entry name" value="Metallo-dependent phosphatases"/>
    <property type="match status" value="1"/>
</dbReference>
<dbReference type="PROSITE" id="PS51257">
    <property type="entry name" value="PROKAR_LIPOPROTEIN"/>
    <property type="match status" value="1"/>
</dbReference>
<feature type="signal peptide" evidence="2">
    <location>
        <begin position="1"/>
        <end position="20"/>
    </location>
</feature>
<accession>A0A9D2GR87</accession>
<dbReference type="Pfam" id="PF00149">
    <property type="entry name" value="Metallophos"/>
    <property type="match status" value="1"/>
</dbReference>
<dbReference type="InterPro" id="IPR004843">
    <property type="entry name" value="Calcineurin-like_PHP"/>
</dbReference>
<sequence length="558" mass="61915">MKKFIIIPLMIIISACSNKADNNIDNNLSLNIYHFNDIHSAETFNMPLTIDNESVSAKAGGYPRFIEALSNSDKPAYTEVIFAGDMFQQGYPLFTYTNGKYDFDMLCMSSPDIITLGNHELYETDTGILNLFFDYINANHDNCSFDIVLANVTFDNETIQNSIKPYIIKQYGNQSIAYFGVTTAESGFNNITGMKVSDPFETAGKIISEIKARGINKIIAVTHLGFEEDKKLALLYPDIDLIIGGHSHTIQGDFSDIGVLSYEKNYPFKPDNTSTYIVTAGYQGLILGNINLSFNQEGDASLISASPKMLINPLDNDTLNNKISGSKNVLLINENAAAATEIENIYSSIALDINKVVGETLDDLYTLKVNPAYSYDDHYASSLGTVFSKALYVAAANQNYAVDLAIINTGALRINLPKGSITYGMLNQAAPYANDLYVIELKGSALKEFIQSTVYNFINLNDVNSFPCLYGAEFKYDADNNILTENKILSGSEYVDIDDNKIYKVVLSSYIYQNEEIINKNVISAVKINTTDKQAYTDYIIKNSPLEKITDPIIIYKQ</sequence>
<dbReference type="GO" id="GO:0008768">
    <property type="term" value="F:UDP-sugar diphosphatase activity"/>
    <property type="evidence" value="ECO:0007669"/>
    <property type="project" value="TreeGrafter"/>
</dbReference>
<evidence type="ECO:0000259" key="3">
    <source>
        <dbReference type="Pfam" id="PF00149"/>
    </source>
</evidence>
<protein>
    <submittedName>
        <fullName evidence="5">Bifunctional metallophosphatase/5'-nucleotidase</fullName>
    </submittedName>
</protein>
<dbReference type="GO" id="GO:0008253">
    <property type="term" value="F:5'-nucleotidase activity"/>
    <property type="evidence" value="ECO:0007669"/>
    <property type="project" value="TreeGrafter"/>
</dbReference>
<feature type="domain" description="5'-Nucleotidase C-terminal" evidence="4">
    <location>
        <begin position="377"/>
        <end position="514"/>
    </location>
</feature>
<dbReference type="GO" id="GO:0009166">
    <property type="term" value="P:nucleotide catabolic process"/>
    <property type="evidence" value="ECO:0007669"/>
    <property type="project" value="InterPro"/>
</dbReference>
<evidence type="ECO:0000259" key="4">
    <source>
        <dbReference type="Pfam" id="PF02872"/>
    </source>
</evidence>
<dbReference type="PANTHER" id="PTHR11575">
    <property type="entry name" value="5'-NUCLEOTIDASE-RELATED"/>
    <property type="match status" value="1"/>
</dbReference>
<feature type="domain" description="Calcineurin-like phosphoesterase" evidence="3">
    <location>
        <begin position="31"/>
        <end position="248"/>
    </location>
</feature>
<dbReference type="InterPro" id="IPR029052">
    <property type="entry name" value="Metallo-depent_PP-like"/>
</dbReference>
<dbReference type="PRINTS" id="PR01607">
    <property type="entry name" value="APYRASEFAMLY"/>
</dbReference>
<dbReference type="InterPro" id="IPR008334">
    <property type="entry name" value="5'-Nucleotdase_C"/>
</dbReference>
<dbReference type="Pfam" id="PF02872">
    <property type="entry name" value="5_nucleotid_C"/>
    <property type="match status" value="1"/>
</dbReference>
<dbReference type="EMBL" id="DXAQ01000016">
    <property type="protein sequence ID" value="HIZ88512.1"/>
    <property type="molecule type" value="Genomic_DNA"/>
</dbReference>
<reference evidence="5" key="1">
    <citation type="journal article" date="2021" name="PeerJ">
        <title>Extensive microbial diversity within the chicken gut microbiome revealed by metagenomics and culture.</title>
        <authorList>
            <person name="Gilroy R."/>
            <person name="Ravi A."/>
            <person name="Getino M."/>
            <person name="Pursley I."/>
            <person name="Horton D.L."/>
            <person name="Alikhan N.F."/>
            <person name="Baker D."/>
            <person name="Gharbi K."/>
            <person name="Hall N."/>
            <person name="Watson M."/>
            <person name="Adriaenssens E.M."/>
            <person name="Foster-Nyarko E."/>
            <person name="Jarju S."/>
            <person name="Secka A."/>
            <person name="Antonio M."/>
            <person name="Oren A."/>
            <person name="Chaudhuri R.R."/>
            <person name="La Ragione R."/>
            <person name="Hildebrand F."/>
            <person name="Pallen M.J."/>
        </authorList>
    </citation>
    <scope>NUCLEOTIDE SEQUENCE</scope>
    <source>
        <strain evidence="5">ChiW4-1371</strain>
    </source>
</reference>
<dbReference type="Gene3D" id="3.90.780.10">
    <property type="entry name" value="5'-Nucleotidase, C-terminal domain"/>
    <property type="match status" value="1"/>
</dbReference>
<dbReference type="AlphaFoldDB" id="A0A9D2GR87"/>
<evidence type="ECO:0000313" key="5">
    <source>
        <dbReference type="EMBL" id="HIZ88512.1"/>
    </source>
</evidence>
<organism evidence="5 6">
    <name type="scientific">Candidatus Mucispirillum faecigallinarum</name>
    <dbReference type="NCBI Taxonomy" id="2838699"/>
    <lineage>
        <taxon>Bacteria</taxon>
        <taxon>Pseudomonadati</taxon>
        <taxon>Deferribacterota</taxon>
        <taxon>Deferribacteres</taxon>
        <taxon>Deferribacterales</taxon>
        <taxon>Mucispirillaceae</taxon>
        <taxon>Mucispirillum</taxon>
    </lineage>
</organism>
<feature type="chain" id="PRO_5039744577" evidence="2">
    <location>
        <begin position="21"/>
        <end position="558"/>
    </location>
</feature>
<comment type="caution">
    <text evidence="5">The sequence shown here is derived from an EMBL/GenBank/DDBJ whole genome shotgun (WGS) entry which is preliminary data.</text>
</comment>
<gene>
    <name evidence="5" type="ORF">H9804_01075</name>
</gene>
<dbReference type="GO" id="GO:0000166">
    <property type="term" value="F:nucleotide binding"/>
    <property type="evidence" value="ECO:0007669"/>
    <property type="project" value="UniProtKB-KW"/>
</dbReference>
<evidence type="ECO:0000256" key="1">
    <source>
        <dbReference type="ARBA" id="ARBA00022729"/>
    </source>
</evidence>
<name>A0A9D2GR87_9BACT</name>